<evidence type="ECO:0000256" key="1">
    <source>
        <dbReference type="SAM" id="Phobius"/>
    </source>
</evidence>
<dbReference type="EMBL" id="JBBPBN010000022">
    <property type="protein sequence ID" value="KAK9013677.1"/>
    <property type="molecule type" value="Genomic_DNA"/>
</dbReference>
<keyword evidence="3" id="KW-1185">Reference proteome</keyword>
<keyword evidence="1" id="KW-0812">Transmembrane</keyword>
<gene>
    <name evidence="2" type="ORF">V6N11_041678</name>
</gene>
<keyword evidence="1" id="KW-0472">Membrane</keyword>
<reference evidence="2 3" key="1">
    <citation type="journal article" date="2024" name="G3 (Bethesda)">
        <title>Genome assembly of Hibiscus sabdariffa L. provides insights into metabolisms of medicinal natural products.</title>
        <authorList>
            <person name="Kim T."/>
        </authorList>
    </citation>
    <scope>NUCLEOTIDE SEQUENCE [LARGE SCALE GENOMIC DNA]</scope>
    <source>
        <strain evidence="2">TK-2024</strain>
        <tissue evidence="2">Old leaves</tissue>
    </source>
</reference>
<name>A0ABR2RL42_9ROSI</name>
<dbReference type="Proteomes" id="UP001396334">
    <property type="component" value="Unassembled WGS sequence"/>
</dbReference>
<accession>A0ABR2RL42</accession>
<evidence type="ECO:0000313" key="3">
    <source>
        <dbReference type="Proteomes" id="UP001396334"/>
    </source>
</evidence>
<proteinExistence type="predicted"/>
<evidence type="ECO:0000313" key="2">
    <source>
        <dbReference type="EMBL" id="KAK9013677.1"/>
    </source>
</evidence>
<sequence length="177" mass="20165">MVLIPYKGRESIGEIGFRGRSSCCKLYKEKWAIGSIFLAAATVFLLISVPSASQNWKDISMPIFQHCNYLILQCNSVSHHKFDYREGLHQMNGVRLSTFEAILEEFIQFFYESLEAVVSNVEVFPDDLLREILDTELSAEMQNHLVALVTKKEIKDVLFSMNGNKAPEPDGFSAKFF</sequence>
<protein>
    <submittedName>
        <fullName evidence="2">Uncharacterized protein</fullName>
    </submittedName>
</protein>
<comment type="caution">
    <text evidence="2">The sequence shown here is derived from an EMBL/GenBank/DDBJ whole genome shotgun (WGS) entry which is preliminary data.</text>
</comment>
<keyword evidence="1" id="KW-1133">Transmembrane helix</keyword>
<organism evidence="2 3">
    <name type="scientific">Hibiscus sabdariffa</name>
    <name type="common">roselle</name>
    <dbReference type="NCBI Taxonomy" id="183260"/>
    <lineage>
        <taxon>Eukaryota</taxon>
        <taxon>Viridiplantae</taxon>
        <taxon>Streptophyta</taxon>
        <taxon>Embryophyta</taxon>
        <taxon>Tracheophyta</taxon>
        <taxon>Spermatophyta</taxon>
        <taxon>Magnoliopsida</taxon>
        <taxon>eudicotyledons</taxon>
        <taxon>Gunneridae</taxon>
        <taxon>Pentapetalae</taxon>
        <taxon>rosids</taxon>
        <taxon>malvids</taxon>
        <taxon>Malvales</taxon>
        <taxon>Malvaceae</taxon>
        <taxon>Malvoideae</taxon>
        <taxon>Hibiscus</taxon>
    </lineage>
</organism>
<feature type="transmembrane region" description="Helical" evidence="1">
    <location>
        <begin position="31"/>
        <end position="52"/>
    </location>
</feature>